<dbReference type="EMBL" id="BDJK01000020">
    <property type="protein sequence ID" value="GAV22924.1"/>
    <property type="molecule type" value="Genomic_DNA"/>
</dbReference>
<feature type="transmembrane region" description="Helical" evidence="7">
    <location>
        <begin position="216"/>
        <end position="238"/>
    </location>
</feature>
<dbReference type="STRING" id="870242.cpu_14340"/>
<dbReference type="GO" id="GO:0015293">
    <property type="term" value="F:symporter activity"/>
    <property type="evidence" value="ECO:0007669"/>
    <property type="project" value="UniProtKB-KW"/>
</dbReference>
<dbReference type="RefSeq" id="WP_075859375.1">
    <property type="nucleotide sequence ID" value="NZ_BDJK01000020.1"/>
</dbReference>
<evidence type="ECO:0000256" key="7">
    <source>
        <dbReference type="SAM" id="Phobius"/>
    </source>
</evidence>
<dbReference type="PROSITE" id="PS50267">
    <property type="entry name" value="NA_NEUROTRAN_SYMP_3"/>
    <property type="match status" value="1"/>
</dbReference>
<dbReference type="InterPro" id="IPR037272">
    <property type="entry name" value="SNS_sf"/>
</dbReference>
<sequence length="453" mass="50048">MEGKKRETFSSSLAVFFATLGSAIGLGNIWRFPYITGMNGGGGFLLIYFLCILFVGIPIMISEFYIGRKTRSNAVGAFRKLNHSNFKFIGLMGVGASFLIMFFYSSVAGWVYSYVFKSIIGEFNNITVEKSKELFNLTISHPFYPILWQFVVLLVVAIILIFGVKKGIERVTKTLMPVLFLLILIIDIRALTLDGAREGVNFLINVDFSKITRDSILIALGLAFFKLSIGMGTMITYGSYFTRENNMPATAAKVAFSDTLVSLLAGLAIFPVVFTFNMEPAAGPGLLFITIPLVFTKLPLGTVLLTLFFILTSIAATTAMISMVEVPVAYFAEEKGMERKKAVLLTTAIIFVFGVFATLSMGGSPVISNFKLFGKNIFDLFDYVSSNILLPLGGLFIAIFVGYFVKKEDLYQELGNFGLINNQRIIDVFYLIVRYVTPILVIVIFLNSLGLLG</sequence>
<dbReference type="OrthoDB" id="9762833at2"/>
<dbReference type="InterPro" id="IPR047218">
    <property type="entry name" value="YocR/YhdH-like"/>
</dbReference>
<feature type="transmembrane region" description="Helical" evidence="7">
    <location>
        <begin position="146"/>
        <end position="164"/>
    </location>
</feature>
<gene>
    <name evidence="8" type="ORF">cpu_14340</name>
</gene>
<dbReference type="GO" id="GO:0016020">
    <property type="term" value="C:membrane"/>
    <property type="evidence" value="ECO:0007669"/>
    <property type="project" value="UniProtKB-SubCell"/>
</dbReference>
<dbReference type="NCBIfam" id="NF037979">
    <property type="entry name" value="Na_transp"/>
    <property type="match status" value="1"/>
</dbReference>
<feature type="transmembrane region" description="Helical" evidence="7">
    <location>
        <begin position="176"/>
        <end position="196"/>
    </location>
</feature>
<dbReference type="PROSITE" id="PS00610">
    <property type="entry name" value="NA_NEUROTRAN_SYMP_1"/>
    <property type="match status" value="1"/>
</dbReference>
<comment type="caution">
    <text evidence="8">The sequence shown here is derived from an EMBL/GenBank/DDBJ whole genome shotgun (WGS) entry which is preliminary data.</text>
</comment>
<evidence type="ECO:0000256" key="1">
    <source>
        <dbReference type="ARBA" id="ARBA00004141"/>
    </source>
</evidence>
<evidence type="ECO:0000313" key="9">
    <source>
        <dbReference type="Proteomes" id="UP000187485"/>
    </source>
</evidence>
<organism evidence="8 9">
    <name type="scientific">Carboxydothermus pertinax</name>
    <dbReference type="NCBI Taxonomy" id="870242"/>
    <lineage>
        <taxon>Bacteria</taxon>
        <taxon>Bacillati</taxon>
        <taxon>Bacillota</taxon>
        <taxon>Clostridia</taxon>
        <taxon>Thermoanaerobacterales</taxon>
        <taxon>Thermoanaerobacteraceae</taxon>
        <taxon>Carboxydothermus</taxon>
    </lineage>
</organism>
<keyword evidence="9" id="KW-1185">Reference proteome</keyword>
<feature type="transmembrane region" description="Helical" evidence="7">
    <location>
        <begin position="88"/>
        <end position="112"/>
    </location>
</feature>
<protein>
    <recommendedName>
        <fullName evidence="6">Transporter</fullName>
    </recommendedName>
</protein>
<feature type="transmembrane region" description="Helical" evidence="7">
    <location>
        <begin position="425"/>
        <end position="446"/>
    </location>
</feature>
<keyword evidence="6" id="KW-0769">Symport</keyword>
<proteinExistence type="inferred from homology"/>
<evidence type="ECO:0000256" key="6">
    <source>
        <dbReference type="RuleBase" id="RU003732"/>
    </source>
</evidence>
<keyword evidence="2 6" id="KW-0813">Transport</keyword>
<name>A0A1L8CVM9_9THEO</name>
<feature type="transmembrane region" description="Helical" evidence="7">
    <location>
        <begin position="298"/>
        <end position="321"/>
    </location>
</feature>
<keyword evidence="3 6" id="KW-0812">Transmembrane</keyword>
<feature type="transmembrane region" description="Helical" evidence="7">
    <location>
        <begin position="342"/>
        <end position="363"/>
    </location>
</feature>
<comment type="subcellular location">
    <subcellularLocation>
        <location evidence="1">Membrane</location>
        <topology evidence="1">Multi-pass membrane protein</topology>
    </subcellularLocation>
</comment>
<dbReference type="Pfam" id="PF00209">
    <property type="entry name" value="SNF"/>
    <property type="match status" value="2"/>
</dbReference>
<dbReference type="PANTHER" id="PTHR42948">
    <property type="entry name" value="TRANSPORTER"/>
    <property type="match status" value="1"/>
</dbReference>
<evidence type="ECO:0000256" key="2">
    <source>
        <dbReference type="ARBA" id="ARBA00022448"/>
    </source>
</evidence>
<dbReference type="CDD" id="cd10336">
    <property type="entry name" value="SLC6sbd_Tyt1-Like"/>
    <property type="match status" value="1"/>
</dbReference>
<evidence type="ECO:0000313" key="8">
    <source>
        <dbReference type="EMBL" id="GAV22924.1"/>
    </source>
</evidence>
<evidence type="ECO:0000256" key="4">
    <source>
        <dbReference type="ARBA" id="ARBA00022989"/>
    </source>
</evidence>
<evidence type="ECO:0000256" key="3">
    <source>
        <dbReference type="ARBA" id="ARBA00022692"/>
    </source>
</evidence>
<comment type="similarity">
    <text evidence="6">Belongs to the sodium:neurotransmitter symporter (SNF) (TC 2.A.22) family.</text>
</comment>
<evidence type="ECO:0000256" key="5">
    <source>
        <dbReference type="ARBA" id="ARBA00023136"/>
    </source>
</evidence>
<feature type="transmembrane region" description="Helical" evidence="7">
    <location>
        <begin position="44"/>
        <end position="67"/>
    </location>
</feature>
<dbReference type="SUPFAM" id="SSF161070">
    <property type="entry name" value="SNF-like"/>
    <property type="match status" value="1"/>
</dbReference>
<dbReference type="AlphaFoldDB" id="A0A1L8CVM9"/>
<dbReference type="PRINTS" id="PR00176">
    <property type="entry name" value="NANEUSMPORT"/>
</dbReference>
<accession>A0A1L8CVM9</accession>
<keyword evidence="5 7" id="KW-0472">Membrane</keyword>
<feature type="transmembrane region" description="Helical" evidence="7">
    <location>
        <begin position="259"/>
        <end position="278"/>
    </location>
</feature>
<feature type="transmembrane region" description="Helical" evidence="7">
    <location>
        <begin position="383"/>
        <end position="405"/>
    </location>
</feature>
<dbReference type="InterPro" id="IPR000175">
    <property type="entry name" value="Na/ntran_symport"/>
</dbReference>
<dbReference type="PANTHER" id="PTHR42948:SF1">
    <property type="entry name" value="TRANSPORTER"/>
    <property type="match status" value="1"/>
</dbReference>
<feature type="transmembrane region" description="Helical" evidence="7">
    <location>
        <begin position="12"/>
        <end position="32"/>
    </location>
</feature>
<dbReference type="Proteomes" id="UP000187485">
    <property type="component" value="Unassembled WGS sequence"/>
</dbReference>
<keyword evidence="4 7" id="KW-1133">Transmembrane helix</keyword>
<reference evidence="9" key="1">
    <citation type="submission" date="2016-12" db="EMBL/GenBank/DDBJ databases">
        <title>Draft Genome Sequences od Carboxydothermus pertinax and islandicus, Hydrogenogenic Carboxydotrophic Bacteria.</title>
        <authorList>
            <person name="Fukuyama Y."/>
            <person name="Ohmae K."/>
            <person name="Yoneda Y."/>
            <person name="Yoshida T."/>
            <person name="Sako Y."/>
        </authorList>
    </citation>
    <scope>NUCLEOTIDE SEQUENCE [LARGE SCALE GENOMIC DNA]</scope>
    <source>
        <strain evidence="9">Ug1</strain>
    </source>
</reference>